<dbReference type="Pfam" id="PF00001">
    <property type="entry name" value="7tm_1"/>
    <property type="match status" value="1"/>
</dbReference>
<dbReference type="PROSITE" id="PS00237">
    <property type="entry name" value="G_PROTEIN_RECEP_F1_1"/>
    <property type="match status" value="1"/>
</dbReference>
<evidence type="ECO:0000256" key="1">
    <source>
        <dbReference type="ARBA" id="ARBA00004651"/>
    </source>
</evidence>
<comment type="subcellular location">
    <subcellularLocation>
        <location evidence="1">Cell membrane</location>
        <topology evidence="1">Multi-pass membrane protein</topology>
    </subcellularLocation>
</comment>
<feature type="transmembrane region" description="Helical" evidence="13">
    <location>
        <begin position="316"/>
        <end position="341"/>
    </location>
</feature>
<gene>
    <name evidence="15" type="ORF">BaRGS_00000782</name>
</gene>
<dbReference type="SUPFAM" id="SSF81321">
    <property type="entry name" value="Family A G protein-coupled receptor-like"/>
    <property type="match status" value="1"/>
</dbReference>
<feature type="transmembrane region" description="Helical" evidence="13">
    <location>
        <begin position="60"/>
        <end position="87"/>
    </location>
</feature>
<dbReference type="InterPro" id="IPR000276">
    <property type="entry name" value="GPCR_Rhodpsn"/>
</dbReference>
<evidence type="ECO:0000256" key="8">
    <source>
        <dbReference type="ARBA" id="ARBA00023170"/>
    </source>
</evidence>
<evidence type="ECO:0000256" key="7">
    <source>
        <dbReference type="ARBA" id="ARBA00023157"/>
    </source>
</evidence>
<feature type="transmembrane region" description="Helical" evidence="13">
    <location>
        <begin position="179"/>
        <end position="199"/>
    </location>
</feature>
<keyword evidence="4 13" id="KW-1133">Transmembrane helix</keyword>
<dbReference type="PANTHER" id="PTHR45695:SF23">
    <property type="entry name" value="GALANIN-LIKE G-PROTEIN COUPLED RECEPTOR NPR-9"/>
    <property type="match status" value="1"/>
</dbReference>
<feature type="region of interest" description="Disordered" evidence="12">
    <location>
        <begin position="371"/>
        <end position="392"/>
    </location>
</feature>
<feature type="transmembrane region" description="Helical" evidence="13">
    <location>
        <begin position="99"/>
        <end position="120"/>
    </location>
</feature>
<evidence type="ECO:0000256" key="2">
    <source>
        <dbReference type="ARBA" id="ARBA00022475"/>
    </source>
</evidence>
<comment type="similarity">
    <text evidence="11">Belongs to the G-protein coupled receptor 1 family.</text>
</comment>
<keyword evidence="10 11" id="KW-0807">Transducer</keyword>
<evidence type="ECO:0000256" key="9">
    <source>
        <dbReference type="ARBA" id="ARBA00023180"/>
    </source>
</evidence>
<dbReference type="PRINTS" id="PR00237">
    <property type="entry name" value="GPCRRHODOPSN"/>
</dbReference>
<feature type="transmembrane region" description="Helical" evidence="13">
    <location>
        <begin position="283"/>
        <end position="304"/>
    </location>
</feature>
<protein>
    <recommendedName>
        <fullName evidence="14">G-protein coupled receptors family 1 profile domain-containing protein</fullName>
    </recommendedName>
</protein>
<evidence type="ECO:0000256" key="10">
    <source>
        <dbReference type="ARBA" id="ARBA00023224"/>
    </source>
</evidence>
<dbReference type="Proteomes" id="UP001519460">
    <property type="component" value="Unassembled WGS sequence"/>
</dbReference>
<keyword evidence="16" id="KW-1185">Reference proteome</keyword>
<dbReference type="InterPro" id="IPR000405">
    <property type="entry name" value="Galanin_rcpt"/>
</dbReference>
<keyword evidence="7" id="KW-1015">Disulfide bond</keyword>
<evidence type="ECO:0000256" key="11">
    <source>
        <dbReference type="RuleBase" id="RU000688"/>
    </source>
</evidence>
<comment type="caution">
    <text evidence="15">The sequence shown here is derived from an EMBL/GenBank/DDBJ whole genome shotgun (WGS) entry which is preliminary data.</text>
</comment>
<sequence length="392" mass="43933">MAAADVEEKLEVAVIECSTPAARALNGIAHTNGLNCTAGLNPFCPNNTGYIEAELEAERIISIVVPTIFGVIVLLGLLGNLLVIVVVMADKHMRNTTNILILSLAVADLLFIVFCVPFTAVQYARSVWPFGSVWCKMVQYLIFVTAYLSVYTLVLMSLDRYLAVVHAIRSMSIRNERNTWMAVTVTWTVFFVVNVPLLLQYDVLHYTHFGQNRSTCINIEHAVSDPNAGKVFQVCFLAFGYVIPLGVVCVMYGLMLKRLLYGVVPGGNQSQESIRAKKRVTRMVIVVVIIFAVCWLPIQVILVLQKFDLYPTTPPLIAVQIASNVFAYTNSCVNPFLYAFLSDNFRRSFQKFLCCSTQPSSRRMDYERTNIRYSEKDTKTTNNSSRVTKNDV</sequence>
<keyword evidence="8 11" id="KW-0675">Receptor</keyword>
<evidence type="ECO:0000259" key="14">
    <source>
        <dbReference type="PROSITE" id="PS50262"/>
    </source>
</evidence>
<dbReference type="EMBL" id="JACVVK020000003">
    <property type="protein sequence ID" value="KAK7507817.1"/>
    <property type="molecule type" value="Genomic_DNA"/>
</dbReference>
<reference evidence="15 16" key="1">
    <citation type="journal article" date="2023" name="Sci. Data">
        <title>Genome assembly of the Korean intertidal mud-creeper Batillaria attramentaria.</title>
        <authorList>
            <person name="Patra A.K."/>
            <person name="Ho P.T."/>
            <person name="Jun S."/>
            <person name="Lee S.J."/>
            <person name="Kim Y."/>
            <person name="Won Y.J."/>
        </authorList>
    </citation>
    <scope>NUCLEOTIDE SEQUENCE [LARGE SCALE GENOMIC DNA]</scope>
    <source>
        <strain evidence="15">Wonlab-2016</strain>
    </source>
</reference>
<keyword evidence="6 13" id="KW-0472">Membrane</keyword>
<dbReference type="AlphaFoldDB" id="A0ABD0M8F2"/>
<evidence type="ECO:0000256" key="6">
    <source>
        <dbReference type="ARBA" id="ARBA00023136"/>
    </source>
</evidence>
<dbReference type="SMART" id="SM01381">
    <property type="entry name" value="7TM_GPCR_Srsx"/>
    <property type="match status" value="1"/>
</dbReference>
<dbReference type="PRINTS" id="PR00663">
    <property type="entry name" value="GALANINR"/>
</dbReference>
<evidence type="ECO:0000313" key="16">
    <source>
        <dbReference type="Proteomes" id="UP001519460"/>
    </source>
</evidence>
<evidence type="ECO:0000256" key="4">
    <source>
        <dbReference type="ARBA" id="ARBA00022989"/>
    </source>
</evidence>
<feature type="transmembrane region" description="Helical" evidence="13">
    <location>
        <begin position="140"/>
        <end position="158"/>
    </location>
</feature>
<evidence type="ECO:0000256" key="5">
    <source>
        <dbReference type="ARBA" id="ARBA00023040"/>
    </source>
</evidence>
<accession>A0ABD0M8F2</accession>
<keyword evidence="3 11" id="KW-0812">Transmembrane</keyword>
<keyword evidence="9" id="KW-0325">Glycoprotein</keyword>
<dbReference type="Gene3D" id="1.20.1070.10">
    <property type="entry name" value="Rhodopsin 7-helix transmembrane proteins"/>
    <property type="match status" value="1"/>
</dbReference>
<evidence type="ECO:0000256" key="13">
    <source>
        <dbReference type="SAM" id="Phobius"/>
    </source>
</evidence>
<dbReference type="InterPro" id="IPR017452">
    <property type="entry name" value="GPCR_Rhodpsn_7TM"/>
</dbReference>
<dbReference type="PROSITE" id="PS50262">
    <property type="entry name" value="G_PROTEIN_RECEP_F1_2"/>
    <property type="match status" value="1"/>
</dbReference>
<keyword evidence="2" id="KW-1003">Cell membrane</keyword>
<dbReference type="GO" id="GO:0004930">
    <property type="term" value="F:G protein-coupled receptor activity"/>
    <property type="evidence" value="ECO:0007669"/>
    <property type="project" value="UniProtKB-KW"/>
</dbReference>
<proteinExistence type="inferred from homology"/>
<name>A0ABD0M8F2_9CAEN</name>
<feature type="domain" description="G-protein coupled receptors family 1 profile" evidence="14">
    <location>
        <begin position="79"/>
        <end position="338"/>
    </location>
</feature>
<evidence type="ECO:0000256" key="12">
    <source>
        <dbReference type="SAM" id="MobiDB-lite"/>
    </source>
</evidence>
<organism evidence="15 16">
    <name type="scientific">Batillaria attramentaria</name>
    <dbReference type="NCBI Taxonomy" id="370345"/>
    <lineage>
        <taxon>Eukaryota</taxon>
        <taxon>Metazoa</taxon>
        <taxon>Spiralia</taxon>
        <taxon>Lophotrochozoa</taxon>
        <taxon>Mollusca</taxon>
        <taxon>Gastropoda</taxon>
        <taxon>Caenogastropoda</taxon>
        <taxon>Sorbeoconcha</taxon>
        <taxon>Cerithioidea</taxon>
        <taxon>Batillariidae</taxon>
        <taxon>Batillaria</taxon>
    </lineage>
</organism>
<keyword evidence="5 11" id="KW-0297">G-protein coupled receptor</keyword>
<dbReference type="PANTHER" id="PTHR45695">
    <property type="entry name" value="LEUCOKININ RECEPTOR-RELATED"/>
    <property type="match status" value="1"/>
</dbReference>
<feature type="compositionally biased region" description="Polar residues" evidence="12">
    <location>
        <begin position="380"/>
        <end position="392"/>
    </location>
</feature>
<dbReference type="GO" id="GO:0005886">
    <property type="term" value="C:plasma membrane"/>
    <property type="evidence" value="ECO:0007669"/>
    <property type="project" value="UniProtKB-SubCell"/>
</dbReference>
<feature type="transmembrane region" description="Helical" evidence="13">
    <location>
        <begin position="231"/>
        <end position="254"/>
    </location>
</feature>
<evidence type="ECO:0000256" key="3">
    <source>
        <dbReference type="ARBA" id="ARBA00022692"/>
    </source>
</evidence>
<evidence type="ECO:0000313" key="15">
    <source>
        <dbReference type="EMBL" id="KAK7507817.1"/>
    </source>
</evidence>
<dbReference type="CDD" id="cd15096">
    <property type="entry name" value="7tmA_AstA_R_insect"/>
    <property type="match status" value="1"/>
</dbReference>